<name>A0ABP0LVV7_9DINO</name>
<sequence length="121" mass="13867">MPLGDSTVTMVHQGNQFVARSLGLTKAIWVLGYDTKGTYPPRFGQRVSALYERFCTKREAYPPEWDSDTMNILKAKEVFAMVSWESDDLWEDAGLKDVFCYLRGSKSLVLGDWRPYFPTTI</sequence>
<accession>A0ABP0LVV7</accession>
<proteinExistence type="predicted"/>
<evidence type="ECO:0000313" key="2">
    <source>
        <dbReference type="Proteomes" id="UP001642484"/>
    </source>
</evidence>
<protein>
    <submittedName>
        <fullName evidence="1">Uncharacterized protein</fullName>
    </submittedName>
</protein>
<comment type="caution">
    <text evidence="1">The sequence shown here is derived from an EMBL/GenBank/DDBJ whole genome shotgun (WGS) entry which is preliminary data.</text>
</comment>
<dbReference type="EMBL" id="CAXAMN010014446">
    <property type="protein sequence ID" value="CAK9043345.1"/>
    <property type="molecule type" value="Genomic_DNA"/>
</dbReference>
<organism evidence="1 2">
    <name type="scientific">Durusdinium trenchii</name>
    <dbReference type="NCBI Taxonomy" id="1381693"/>
    <lineage>
        <taxon>Eukaryota</taxon>
        <taxon>Sar</taxon>
        <taxon>Alveolata</taxon>
        <taxon>Dinophyceae</taxon>
        <taxon>Suessiales</taxon>
        <taxon>Symbiodiniaceae</taxon>
        <taxon>Durusdinium</taxon>
    </lineage>
</organism>
<keyword evidence="2" id="KW-1185">Reference proteome</keyword>
<reference evidence="1 2" key="1">
    <citation type="submission" date="2024-02" db="EMBL/GenBank/DDBJ databases">
        <authorList>
            <person name="Chen Y."/>
            <person name="Shah S."/>
            <person name="Dougan E. K."/>
            <person name="Thang M."/>
            <person name="Chan C."/>
        </authorList>
    </citation>
    <scope>NUCLEOTIDE SEQUENCE [LARGE SCALE GENOMIC DNA]</scope>
</reference>
<dbReference type="Proteomes" id="UP001642484">
    <property type="component" value="Unassembled WGS sequence"/>
</dbReference>
<gene>
    <name evidence="1" type="ORF">CCMP2556_LOCUS22955</name>
</gene>
<evidence type="ECO:0000313" key="1">
    <source>
        <dbReference type="EMBL" id="CAK9043345.1"/>
    </source>
</evidence>